<feature type="transmembrane region" description="Helical" evidence="6">
    <location>
        <begin position="410"/>
        <end position="429"/>
    </location>
</feature>
<feature type="transmembrane region" description="Helical" evidence="6">
    <location>
        <begin position="237"/>
        <end position="254"/>
    </location>
</feature>
<dbReference type="Pfam" id="PF07690">
    <property type="entry name" value="MFS_1"/>
    <property type="match status" value="1"/>
</dbReference>
<organism evidence="8 9">
    <name type="scientific">Rhodococcus oxybenzonivorans</name>
    <dbReference type="NCBI Taxonomy" id="1990687"/>
    <lineage>
        <taxon>Bacteria</taxon>
        <taxon>Bacillati</taxon>
        <taxon>Actinomycetota</taxon>
        <taxon>Actinomycetes</taxon>
        <taxon>Mycobacteriales</taxon>
        <taxon>Nocardiaceae</taxon>
        <taxon>Rhodococcus</taxon>
    </lineage>
</organism>
<feature type="transmembrane region" description="Helical" evidence="6">
    <location>
        <begin position="366"/>
        <end position="389"/>
    </location>
</feature>
<feature type="domain" description="Major facilitator superfamily (MFS) profile" evidence="7">
    <location>
        <begin position="21"/>
        <end position="505"/>
    </location>
</feature>
<comment type="subcellular location">
    <subcellularLocation>
        <location evidence="1">Cell membrane</location>
        <topology evidence="1">Multi-pass membrane protein</topology>
    </subcellularLocation>
</comment>
<feature type="transmembrane region" description="Helical" evidence="6">
    <location>
        <begin position="20"/>
        <end position="43"/>
    </location>
</feature>
<dbReference type="Gene3D" id="1.20.1720.10">
    <property type="entry name" value="Multidrug resistance protein D"/>
    <property type="match status" value="1"/>
</dbReference>
<keyword evidence="3 6" id="KW-1133">Transmembrane helix</keyword>
<proteinExistence type="predicted"/>
<evidence type="ECO:0000313" key="8">
    <source>
        <dbReference type="EMBL" id="AWK76996.1"/>
    </source>
</evidence>
<feature type="transmembrane region" description="Helical" evidence="6">
    <location>
        <begin position="207"/>
        <end position="225"/>
    </location>
</feature>
<dbReference type="GO" id="GO:0005886">
    <property type="term" value="C:plasma membrane"/>
    <property type="evidence" value="ECO:0007669"/>
    <property type="project" value="UniProtKB-SubCell"/>
</dbReference>
<evidence type="ECO:0000256" key="1">
    <source>
        <dbReference type="ARBA" id="ARBA00004651"/>
    </source>
</evidence>
<feature type="transmembrane region" description="Helical" evidence="6">
    <location>
        <begin position="173"/>
        <end position="195"/>
    </location>
</feature>
<sequence>MNTHGTDTVEIARWTRAEWWMLTVSCLAVALVVAAMAALYSALPQIAVETGATQAQLTWIVDGYTLVLACLVLPAGAVGDRYGRRAVLVAGLAVFAAASALPLLLGDPVWLIAARALAGAGAALVMPSTLSILTAGFAPAHRGRAVGVWAGVAGSGAVLGILGTGVLLERWSWLSVFVGLTVAGTVMAGLACTIAESRQREHPPVDWVGAVAVAVAVAAIVFAAIEVPARGWADPLVAVSAGVGLLATVAFVVVELRSSAPLLDVRLFTHRGFGAGALSVTIQFLVTFGVFLLLVQYLQLIFGYGPLASAVALAPMVVPLVAISVIAPWLSSLVGLRVMTVTGLLAITAGLVLVSRLTLTAHYPELLWPLLIMSAGLGLCTAPATYAIVADTPEAKHGVAAAVNDAAREIGAAIGIAVAGSVLAAGYTHRIQPALPRLPEPARGPVADSLAAALQVADEAGPVARPLAEFAKAAFVHGSGQAALVLAALTAAGAIVLALLAPGPTPRRTPRALTRPPRPTETPAARERRPS</sequence>
<keyword evidence="4 6" id="KW-0472">Membrane</keyword>
<feature type="transmembrane region" description="Helical" evidence="6">
    <location>
        <begin position="63"/>
        <end position="79"/>
    </location>
</feature>
<name>A0A2S2C803_9NOCA</name>
<dbReference type="EMBL" id="CP021357">
    <property type="protein sequence ID" value="AWK76996.1"/>
    <property type="molecule type" value="Genomic_DNA"/>
</dbReference>
<dbReference type="KEGG" id="roz:CBI38_36970"/>
<feature type="transmembrane region" description="Helical" evidence="6">
    <location>
        <begin position="275"/>
        <end position="298"/>
    </location>
</feature>
<dbReference type="PANTHER" id="PTHR42718:SF42">
    <property type="entry name" value="EXPORT PROTEIN"/>
    <property type="match status" value="1"/>
</dbReference>
<dbReference type="OrthoDB" id="9781469at2"/>
<feature type="region of interest" description="Disordered" evidence="5">
    <location>
        <begin position="503"/>
        <end position="531"/>
    </location>
</feature>
<dbReference type="PROSITE" id="PS50850">
    <property type="entry name" value="MFS"/>
    <property type="match status" value="1"/>
</dbReference>
<dbReference type="Proteomes" id="UP000245711">
    <property type="component" value="Plasmid pRB11"/>
</dbReference>
<feature type="transmembrane region" description="Helical" evidence="6">
    <location>
        <begin position="334"/>
        <end position="354"/>
    </location>
</feature>
<feature type="transmembrane region" description="Helical" evidence="6">
    <location>
        <begin position="145"/>
        <end position="167"/>
    </location>
</feature>
<evidence type="ECO:0000313" key="9">
    <source>
        <dbReference type="Proteomes" id="UP000245711"/>
    </source>
</evidence>
<feature type="transmembrane region" description="Helical" evidence="6">
    <location>
        <begin position="304"/>
        <end position="327"/>
    </location>
</feature>
<keyword evidence="8" id="KW-0614">Plasmid</keyword>
<protein>
    <submittedName>
        <fullName evidence="8">MFS transporter</fullName>
    </submittedName>
</protein>
<dbReference type="CDD" id="cd17321">
    <property type="entry name" value="MFS_MMR_MDR_like"/>
    <property type="match status" value="1"/>
</dbReference>
<dbReference type="Gene3D" id="1.20.1250.20">
    <property type="entry name" value="MFS general substrate transporter like domains"/>
    <property type="match status" value="1"/>
</dbReference>
<dbReference type="PANTHER" id="PTHR42718">
    <property type="entry name" value="MAJOR FACILITATOR SUPERFAMILY MULTIDRUG TRANSPORTER MFSC"/>
    <property type="match status" value="1"/>
</dbReference>
<evidence type="ECO:0000256" key="3">
    <source>
        <dbReference type="ARBA" id="ARBA00022989"/>
    </source>
</evidence>
<geneLocation type="plasmid" evidence="9">
    <name>prb11</name>
</geneLocation>
<evidence type="ECO:0000259" key="7">
    <source>
        <dbReference type="PROSITE" id="PS50850"/>
    </source>
</evidence>
<accession>A0A2S2C803</accession>
<dbReference type="InterPro" id="IPR036259">
    <property type="entry name" value="MFS_trans_sf"/>
</dbReference>
<feature type="transmembrane region" description="Helical" evidence="6">
    <location>
        <begin position="482"/>
        <end position="501"/>
    </location>
</feature>
<dbReference type="AlphaFoldDB" id="A0A2S2C803"/>
<dbReference type="SUPFAM" id="SSF103473">
    <property type="entry name" value="MFS general substrate transporter"/>
    <property type="match status" value="1"/>
</dbReference>
<keyword evidence="9" id="KW-1185">Reference proteome</keyword>
<dbReference type="InterPro" id="IPR020846">
    <property type="entry name" value="MFS_dom"/>
</dbReference>
<dbReference type="InterPro" id="IPR011701">
    <property type="entry name" value="MFS"/>
</dbReference>
<feature type="transmembrane region" description="Helical" evidence="6">
    <location>
        <begin position="86"/>
        <end position="105"/>
    </location>
</feature>
<feature type="transmembrane region" description="Helical" evidence="6">
    <location>
        <begin position="111"/>
        <end position="133"/>
    </location>
</feature>
<gene>
    <name evidence="8" type="ORF">CBI38_36970</name>
</gene>
<reference evidence="8 9" key="1">
    <citation type="submission" date="2017-05" db="EMBL/GenBank/DDBJ databases">
        <title>Isolation of Rhodococcus sp. S2-17 biodegrading of BP-3.</title>
        <authorList>
            <person name="Lee Y."/>
            <person name="Kim K.H."/>
            <person name="Chun B.H."/>
            <person name="Jung H.S."/>
            <person name="Jeon C.O."/>
        </authorList>
    </citation>
    <scope>NUCLEOTIDE SEQUENCE [LARGE SCALE GENOMIC DNA]</scope>
    <source>
        <strain evidence="8 9">S2-17</strain>
        <plasmid evidence="9">prb11</plasmid>
    </source>
</reference>
<evidence type="ECO:0000256" key="4">
    <source>
        <dbReference type="ARBA" id="ARBA00023136"/>
    </source>
</evidence>
<keyword evidence="2 6" id="KW-0812">Transmembrane</keyword>
<evidence type="ECO:0000256" key="6">
    <source>
        <dbReference type="SAM" id="Phobius"/>
    </source>
</evidence>
<evidence type="ECO:0000256" key="2">
    <source>
        <dbReference type="ARBA" id="ARBA00022692"/>
    </source>
</evidence>
<dbReference type="GO" id="GO:0022857">
    <property type="term" value="F:transmembrane transporter activity"/>
    <property type="evidence" value="ECO:0007669"/>
    <property type="project" value="InterPro"/>
</dbReference>
<evidence type="ECO:0000256" key="5">
    <source>
        <dbReference type="SAM" id="MobiDB-lite"/>
    </source>
</evidence>